<dbReference type="CDD" id="cd06257">
    <property type="entry name" value="DnaJ"/>
    <property type="match status" value="1"/>
</dbReference>
<dbReference type="InterPro" id="IPR001305">
    <property type="entry name" value="HSP_DnaJ_Cys-rich_dom"/>
</dbReference>
<dbReference type="Gene3D" id="1.10.287.110">
    <property type="entry name" value="DnaJ domain"/>
    <property type="match status" value="1"/>
</dbReference>
<dbReference type="GO" id="GO:0005524">
    <property type="term" value="F:ATP binding"/>
    <property type="evidence" value="ECO:0007669"/>
    <property type="project" value="InterPro"/>
</dbReference>
<dbReference type="GO" id="GO:0005737">
    <property type="term" value="C:cytoplasm"/>
    <property type="evidence" value="ECO:0007669"/>
    <property type="project" value="UniProtKB-SubCell"/>
</dbReference>
<keyword evidence="8 11" id="KW-0143">Chaperone</keyword>
<feature type="repeat" description="CXXCXGXG motif" evidence="11">
    <location>
        <begin position="195"/>
        <end position="202"/>
    </location>
</feature>
<dbReference type="Gene3D" id="2.10.230.10">
    <property type="entry name" value="Heat shock protein DnaJ, cysteine-rich domain"/>
    <property type="match status" value="1"/>
</dbReference>
<dbReference type="Proteomes" id="UP000001522">
    <property type="component" value="Chromosome"/>
</dbReference>
<gene>
    <name evidence="11 15" type="primary">dnaJ</name>
    <name evidence="15" type="ordered locus">HMU12340</name>
</gene>
<proteinExistence type="inferred from homology"/>
<dbReference type="InterPro" id="IPR036410">
    <property type="entry name" value="HSP_DnaJ_Cys-rich_dom_sf"/>
</dbReference>
<dbReference type="GO" id="GO:0008270">
    <property type="term" value="F:zinc ion binding"/>
    <property type="evidence" value="ECO:0007669"/>
    <property type="project" value="UniProtKB-UniRule"/>
</dbReference>
<evidence type="ECO:0000256" key="7">
    <source>
        <dbReference type="ARBA" id="ARBA00023016"/>
    </source>
</evidence>
<keyword evidence="2 11" id="KW-0235">DNA replication</keyword>
<dbReference type="GO" id="GO:0009408">
    <property type="term" value="P:response to heat"/>
    <property type="evidence" value="ECO:0007669"/>
    <property type="project" value="InterPro"/>
</dbReference>
<dbReference type="GO" id="GO:0042026">
    <property type="term" value="P:protein refolding"/>
    <property type="evidence" value="ECO:0007669"/>
    <property type="project" value="TreeGrafter"/>
</dbReference>
<dbReference type="EMBL" id="FN555004">
    <property type="protein sequence ID" value="CBG40488.1"/>
    <property type="molecule type" value="Genomic_DNA"/>
</dbReference>
<dbReference type="InterPro" id="IPR001623">
    <property type="entry name" value="DnaJ_domain"/>
</dbReference>
<sequence length="370" mass="42089">MEYYEILEISVTDDKEIIKKAYRKMALKYHPDRNPNDKEAEEKFKQVNEAYEVLSDDEKREIYKKYGKEGLKNGGYHGFSGADFSDLFEGFGSIFDMFGGFGGGRQKKQAKFHPDLEIRLNLSFKEAVFGCRKSINLEYKAYCKDCDGSGAKNGKLQTCSHCQGRGQVFIQQGFMAIGQTCPHCQGRGEMSAENCKTCKGRGYESHQEEVQVNIPEGVNEGNTLRMEKHGNLLNKNAARGVLYVHISVEQDEHFIRDGDDIYIEVPVFFTSIALGTQIKIPTLRGEVELNLPIGTRDREQFVFKNEGVKGVRSHQKGRFIVIIKTIYPRKIDKAQKALLEQLHKSFGQESEPHKGIFELAYEKIKGWLKG</sequence>
<keyword evidence="6 11" id="KW-0862">Zinc</keyword>
<feature type="domain" description="CR-type" evidence="14">
    <location>
        <begin position="130"/>
        <end position="207"/>
    </location>
</feature>
<keyword evidence="4 11" id="KW-0677">Repeat</keyword>
<dbReference type="CDD" id="cd10719">
    <property type="entry name" value="DnaJ_zf"/>
    <property type="match status" value="1"/>
</dbReference>
<dbReference type="PANTHER" id="PTHR43096">
    <property type="entry name" value="DNAJ HOMOLOG 1, MITOCHONDRIAL-RELATED"/>
    <property type="match status" value="1"/>
</dbReference>
<dbReference type="PROSITE" id="PS00636">
    <property type="entry name" value="DNAJ_1"/>
    <property type="match status" value="1"/>
</dbReference>
<reference evidence="15 16" key="1">
    <citation type="journal article" date="2010" name="BMC Genomics">
        <title>Comparative genomics and proteomics of Helicobacter mustelae, an ulcerogenic and carcinogenic gastric pathogen.</title>
        <authorList>
            <person name="O'Toole P.W."/>
            <person name="Snelling W.J."/>
            <person name="Canchaya C."/>
            <person name="Forde B.M."/>
            <person name="Hardie K.R."/>
            <person name="Josenhans C."/>
            <person name="Graham R.L.J."/>
            <person name="McMullan G."/>
            <person name="Parkhill J."/>
            <person name="Belda E."/>
            <person name="Bentley S.D."/>
        </authorList>
    </citation>
    <scope>NUCLEOTIDE SEQUENCE [LARGE SCALE GENOMIC DNA]</scope>
    <source>
        <strain evidence="16">ATCC 43772 / LMG 18044 / NCTC 12198 / 12198</strain>
    </source>
</reference>
<keyword evidence="1 11" id="KW-0963">Cytoplasm</keyword>
<keyword evidence="3 11" id="KW-0479">Metal-binding</keyword>
<dbReference type="NCBIfam" id="TIGR02349">
    <property type="entry name" value="DnaJ_bact"/>
    <property type="match status" value="1"/>
</dbReference>
<dbReference type="Gene3D" id="2.60.260.20">
    <property type="entry name" value="Urease metallochaperone UreE, N-terminal domain"/>
    <property type="match status" value="2"/>
</dbReference>
<feature type="binding site" evidence="11">
    <location>
        <position position="181"/>
    </location>
    <ligand>
        <name>Zn(2+)</name>
        <dbReference type="ChEBI" id="CHEBI:29105"/>
        <label>2</label>
    </ligand>
</feature>
<dbReference type="GO" id="GO:0051082">
    <property type="term" value="F:unfolded protein binding"/>
    <property type="evidence" value="ECO:0007669"/>
    <property type="project" value="UniProtKB-UniRule"/>
</dbReference>
<dbReference type="InterPro" id="IPR036869">
    <property type="entry name" value="J_dom_sf"/>
</dbReference>
<comment type="subunit">
    <text evidence="11">Homodimer.</text>
</comment>
<dbReference type="CDD" id="cd10747">
    <property type="entry name" value="DnaJ_C"/>
    <property type="match status" value="1"/>
</dbReference>
<dbReference type="Pfam" id="PF00226">
    <property type="entry name" value="DnaJ"/>
    <property type="match status" value="1"/>
</dbReference>
<feature type="binding site" evidence="11">
    <location>
        <position position="162"/>
    </location>
    <ligand>
        <name>Zn(2+)</name>
        <dbReference type="ChEBI" id="CHEBI:29105"/>
        <label>2</label>
    </ligand>
</feature>
<feature type="domain" description="J" evidence="13">
    <location>
        <begin position="2"/>
        <end position="67"/>
    </location>
</feature>
<dbReference type="KEGG" id="hms:HMU12340"/>
<keyword evidence="7 11" id="KW-0346">Stress response</keyword>
<dbReference type="RefSeq" id="WP_013023556.1">
    <property type="nucleotide sequence ID" value="NC_013949.1"/>
</dbReference>
<feature type="zinc finger region" description="CR-type" evidence="12">
    <location>
        <begin position="130"/>
        <end position="207"/>
    </location>
</feature>
<dbReference type="InterPro" id="IPR018253">
    <property type="entry name" value="DnaJ_domain_CS"/>
</dbReference>
<evidence type="ECO:0000313" key="16">
    <source>
        <dbReference type="Proteomes" id="UP000001522"/>
    </source>
</evidence>
<dbReference type="SMART" id="SM00271">
    <property type="entry name" value="DnaJ"/>
    <property type="match status" value="1"/>
</dbReference>
<keyword evidence="5 11" id="KW-0863">Zinc-finger</keyword>
<evidence type="ECO:0000313" key="15">
    <source>
        <dbReference type="EMBL" id="CBG40488.1"/>
    </source>
</evidence>
<dbReference type="SUPFAM" id="SSF49493">
    <property type="entry name" value="HSP40/DnaJ peptide-binding domain"/>
    <property type="match status" value="2"/>
</dbReference>
<feature type="repeat" description="CXXCXGXG motif" evidence="11">
    <location>
        <begin position="181"/>
        <end position="188"/>
    </location>
</feature>
<feature type="repeat" description="CXXCXGXG motif" evidence="11">
    <location>
        <begin position="143"/>
        <end position="150"/>
    </location>
</feature>
<dbReference type="SUPFAM" id="SSF57938">
    <property type="entry name" value="DnaJ/Hsp40 cysteine-rich domain"/>
    <property type="match status" value="1"/>
</dbReference>
<dbReference type="InterPro" id="IPR002939">
    <property type="entry name" value="DnaJ_C"/>
</dbReference>
<dbReference type="SUPFAM" id="SSF46565">
    <property type="entry name" value="Chaperone J-domain"/>
    <property type="match status" value="1"/>
</dbReference>
<keyword evidence="16" id="KW-1185">Reference proteome</keyword>
<evidence type="ECO:0000256" key="1">
    <source>
        <dbReference type="ARBA" id="ARBA00022490"/>
    </source>
</evidence>
<organism evidence="15 16">
    <name type="scientific">Helicobacter mustelae (strain ATCC 43772 / CCUG 25715 / CIP 103759 / LMG 18044 / NCTC 12198 / R85-136P)</name>
    <name type="common">Campylobacter mustelae</name>
    <dbReference type="NCBI Taxonomy" id="679897"/>
    <lineage>
        <taxon>Bacteria</taxon>
        <taxon>Pseudomonadati</taxon>
        <taxon>Campylobacterota</taxon>
        <taxon>Epsilonproteobacteria</taxon>
        <taxon>Campylobacterales</taxon>
        <taxon>Helicobacteraceae</taxon>
        <taxon>Helicobacter</taxon>
    </lineage>
</organism>
<feature type="binding site" evidence="11">
    <location>
        <position position="143"/>
    </location>
    <ligand>
        <name>Zn(2+)</name>
        <dbReference type="ChEBI" id="CHEBI:29105"/>
        <label>1</label>
    </ligand>
</feature>
<name>D3UJ13_HELM1</name>
<evidence type="ECO:0000256" key="10">
    <source>
        <dbReference type="ARBA" id="ARBA00067609"/>
    </source>
</evidence>
<evidence type="ECO:0000256" key="4">
    <source>
        <dbReference type="ARBA" id="ARBA00022737"/>
    </source>
</evidence>
<feature type="binding site" evidence="11">
    <location>
        <position position="146"/>
    </location>
    <ligand>
        <name>Zn(2+)</name>
        <dbReference type="ChEBI" id="CHEBI:29105"/>
        <label>1</label>
    </ligand>
</feature>
<dbReference type="HAMAP" id="MF_01152">
    <property type="entry name" value="DnaJ"/>
    <property type="match status" value="1"/>
</dbReference>
<evidence type="ECO:0000256" key="9">
    <source>
        <dbReference type="ARBA" id="ARBA00061004"/>
    </source>
</evidence>
<comment type="similarity">
    <text evidence="9 11">Belongs to the DnaJ family.</text>
</comment>
<accession>D3UJ13</accession>
<dbReference type="PROSITE" id="PS50076">
    <property type="entry name" value="DNAJ_2"/>
    <property type="match status" value="1"/>
</dbReference>
<dbReference type="FunFam" id="2.10.230.10:FF:000002">
    <property type="entry name" value="Molecular chaperone DnaJ"/>
    <property type="match status" value="1"/>
</dbReference>
<dbReference type="Pfam" id="PF01556">
    <property type="entry name" value="DnaJ_C"/>
    <property type="match status" value="1"/>
</dbReference>
<feature type="binding site" evidence="11">
    <location>
        <position position="159"/>
    </location>
    <ligand>
        <name>Zn(2+)</name>
        <dbReference type="ChEBI" id="CHEBI:29105"/>
        <label>2</label>
    </ligand>
</feature>
<dbReference type="HOGENOM" id="CLU_017633_0_7_7"/>
<comment type="subcellular location">
    <subcellularLocation>
        <location evidence="11">Cytoplasm</location>
    </subcellularLocation>
</comment>
<dbReference type="NCBIfam" id="NF008035">
    <property type="entry name" value="PRK10767.1"/>
    <property type="match status" value="1"/>
</dbReference>
<evidence type="ECO:0000256" key="5">
    <source>
        <dbReference type="ARBA" id="ARBA00022771"/>
    </source>
</evidence>
<evidence type="ECO:0000259" key="14">
    <source>
        <dbReference type="PROSITE" id="PS51188"/>
    </source>
</evidence>
<dbReference type="eggNOG" id="COG0484">
    <property type="taxonomic scope" value="Bacteria"/>
</dbReference>
<feature type="binding site" evidence="11">
    <location>
        <position position="198"/>
    </location>
    <ligand>
        <name>Zn(2+)</name>
        <dbReference type="ChEBI" id="CHEBI:29105"/>
        <label>1</label>
    </ligand>
</feature>
<comment type="function">
    <text evidence="11">Participates actively in the response to hyperosmotic and heat shock by preventing the aggregation of stress-denatured proteins and by disaggregating proteins, also in an autonomous, DnaK-independent fashion. Unfolded proteins bind initially to DnaJ; upon interaction with the DnaJ-bound protein, DnaK hydrolyzes its bound ATP, resulting in the formation of a stable complex. GrpE releases ADP from DnaK; ATP binding to DnaK triggers the release of the substrate protein, thus completing the reaction cycle. Several rounds of ATP-dependent interactions between DnaJ, DnaK and GrpE are required for fully efficient folding. Also involved, together with DnaK and GrpE, in the DNA replication of plasmids through activation of initiation proteins.</text>
</comment>
<dbReference type="AlphaFoldDB" id="D3UJ13"/>
<evidence type="ECO:0000256" key="3">
    <source>
        <dbReference type="ARBA" id="ARBA00022723"/>
    </source>
</evidence>
<dbReference type="InterPro" id="IPR008971">
    <property type="entry name" value="HSP40/DnaJ_pept-bd"/>
</dbReference>
<feature type="binding site" evidence="11">
    <location>
        <position position="184"/>
    </location>
    <ligand>
        <name>Zn(2+)</name>
        <dbReference type="ChEBI" id="CHEBI:29105"/>
        <label>2</label>
    </ligand>
</feature>
<evidence type="ECO:0000256" key="11">
    <source>
        <dbReference type="HAMAP-Rule" id="MF_01152"/>
    </source>
</evidence>
<evidence type="ECO:0000256" key="2">
    <source>
        <dbReference type="ARBA" id="ARBA00022705"/>
    </source>
</evidence>
<dbReference type="STRING" id="679897.HMU12340"/>
<evidence type="ECO:0000256" key="6">
    <source>
        <dbReference type="ARBA" id="ARBA00022833"/>
    </source>
</evidence>
<dbReference type="PROSITE" id="PS51188">
    <property type="entry name" value="ZF_CR"/>
    <property type="match status" value="1"/>
</dbReference>
<evidence type="ECO:0000256" key="12">
    <source>
        <dbReference type="PROSITE-ProRule" id="PRU00546"/>
    </source>
</evidence>
<feature type="repeat" description="CXXCXGXG motif" evidence="11">
    <location>
        <begin position="159"/>
        <end position="166"/>
    </location>
</feature>
<dbReference type="GO" id="GO:0006260">
    <property type="term" value="P:DNA replication"/>
    <property type="evidence" value="ECO:0007669"/>
    <property type="project" value="UniProtKB-KW"/>
</dbReference>
<dbReference type="InterPro" id="IPR012724">
    <property type="entry name" value="DnaJ"/>
</dbReference>
<comment type="cofactor">
    <cofactor evidence="11">
        <name>Zn(2+)</name>
        <dbReference type="ChEBI" id="CHEBI:29105"/>
    </cofactor>
    <text evidence="11">Binds 2 Zn(2+) ions per monomer.</text>
</comment>
<comment type="domain">
    <text evidence="11">The J domain is necessary and sufficient to stimulate DnaK ATPase activity. Zinc center 1 plays an important role in the autonomous, DnaK-independent chaperone activity of DnaJ. Zinc center 2 is essential for interaction with DnaK and for DnaJ activity.</text>
</comment>
<protein>
    <recommendedName>
        <fullName evidence="10 11">Chaperone protein DnaJ</fullName>
    </recommendedName>
</protein>
<dbReference type="GO" id="GO:0031072">
    <property type="term" value="F:heat shock protein binding"/>
    <property type="evidence" value="ECO:0007669"/>
    <property type="project" value="InterPro"/>
</dbReference>
<feature type="binding site" evidence="11">
    <location>
        <position position="195"/>
    </location>
    <ligand>
        <name>Zn(2+)</name>
        <dbReference type="ChEBI" id="CHEBI:29105"/>
        <label>1</label>
    </ligand>
</feature>
<dbReference type="Pfam" id="PF00684">
    <property type="entry name" value="DnaJ_CXXCXGXG"/>
    <property type="match status" value="1"/>
</dbReference>
<evidence type="ECO:0000259" key="13">
    <source>
        <dbReference type="PROSITE" id="PS50076"/>
    </source>
</evidence>
<dbReference type="PANTHER" id="PTHR43096:SF48">
    <property type="entry name" value="CHAPERONE PROTEIN DNAJ"/>
    <property type="match status" value="1"/>
</dbReference>
<dbReference type="PRINTS" id="PR00625">
    <property type="entry name" value="JDOMAIN"/>
</dbReference>
<evidence type="ECO:0000256" key="8">
    <source>
        <dbReference type="ARBA" id="ARBA00023186"/>
    </source>
</evidence>